<reference evidence="1" key="1">
    <citation type="journal article" date="2020" name="mSystems">
        <title>Genome- and Community-Level Interaction Insights into Carbon Utilization and Element Cycling Functions of Hydrothermarchaeota in Hydrothermal Sediment.</title>
        <authorList>
            <person name="Zhou Z."/>
            <person name="Liu Y."/>
            <person name="Xu W."/>
            <person name="Pan J."/>
            <person name="Luo Z.H."/>
            <person name="Li M."/>
        </authorList>
    </citation>
    <scope>NUCLEOTIDE SEQUENCE [LARGE SCALE GENOMIC DNA]</scope>
    <source>
        <strain evidence="1">SpSt-477</strain>
    </source>
</reference>
<dbReference type="EMBL" id="DSUH01000195">
    <property type="protein sequence ID" value="HGU32854.1"/>
    <property type="molecule type" value="Genomic_DNA"/>
</dbReference>
<dbReference type="AlphaFoldDB" id="A0A7C4RRP0"/>
<comment type="caution">
    <text evidence="1">The sequence shown here is derived from an EMBL/GenBank/DDBJ whole genome shotgun (WGS) entry which is preliminary data.</text>
</comment>
<proteinExistence type="predicted"/>
<gene>
    <name evidence="1" type="ORF">ENS29_08360</name>
</gene>
<organism evidence="1">
    <name type="scientific">Desulfatirhabdium butyrativorans</name>
    <dbReference type="NCBI Taxonomy" id="340467"/>
    <lineage>
        <taxon>Bacteria</taxon>
        <taxon>Pseudomonadati</taxon>
        <taxon>Thermodesulfobacteriota</taxon>
        <taxon>Desulfobacteria</taxon>
        <taxon>Desulfobacterales</taxon>
        <taxon>Desulfatirhabdiaceae</taxon>
        <taxon>Desulfatirhabdium</taxon>
    </lineage>
</organism>
<protein>
    <recommendedName>
        <fullName evidence="2">4Fe-4S Wbl-type domain-containing protein</fullName>
    </recommendedName>
</protein>
<evidence type="ECO:0000313" key="1">
    <source>
        <dbReference type="EMBL" id="HGU32854.1"/>
    </source>
</evidence>
<sequence length="88" mass="10113">MTESNASKPCFGDLNVVFPKGEDGLPHSPETCLACPDKTRCLRVALQSRDGIEWQTERIDQAYTSGLMSFWSRWSRKKTLDRKRKHRG</sequence>
<accession>A0A7C4RRP0</accession>
<evidence type="ECO:0008006" key="2">
    <source>
        <dbReference type="Google" id="ProtNLM"/>
    </source>
</evidence>
<name>A0A7C4RRP0_9BACT</name>